<dbReference type="AlphaFoldDB" id="A0A1H9EYG0"/>
<evidence type="ECO:0008006" key="3">
    <source>
        <dbReference type="Google" id="ProtNLM"/>
    </source>
</evidence>
<accession>A0A1H9EYG0</accession>
<evidence type="ECO:0000313" key="1">
    <source>
        <dbReference type="EMBL" id="SEQ30018.1"/>
    </source>
</evidence>
<dbReference type="EMBL" id="FOEP01000005">
    <property type="protein sequence ID" value="SEQ30018.1"/>
    <property type="molecule type" value="Genomic_DNA"/>
</dbReference>
<gene>
    <name evidence="1" type="ORF">SAMN04488092_105198</name>
</gene>
<keyword evidence="2" id="KW-1185">Reference proteome</keyword>
<name>A0A1H9EYG0_9RHOB</name>
<dbReference type="STRING" id="657014.SAMN04488092_105198"/>
<reference evidence="1 2" key="1">
    <citation type="submission" date="2016-10" db="EMBL/GenBank/DDBJ databases">
        <authorList>
            <person name="de Groot N.N."/>
        </authorList>
    </citation>
    <scope>NUCLEOTIDE SEQUENCE [LARGE SCALE GENOMIC DNA]</scope>
    <source>
        <strain evidence="1 2">DSM 22007</strain>
    </source>
</reference>
<evidence type="ECO:0000313" key="2">
    <source>
        <dbReference type="Proteomes" id="UP000198634"/>
    </source>
</evidence>
<dbReference type="Proteomes" id="UP000198634">
    <property type="component" value="Unassembled WGS sequence"/>
</dbReference>
<protein>
    <recommendedName>
        <fullName evidence="3">Terminase small subunit</fullName>
    </recommendedName>
</protein>
<sequence length="171" mass="18927">MTAVQSSAPLPNPRWESFAQHWAKGLTLADSYLKSTPPGKTVPTSKEGAKISGHKLSKKPAIMARVEHLRRTERERQNRIADQLADDAASYSRADVLKLFGEVSDTLHAAYVIGQNSAISPLRLEQLRRVWSDHTGRLAKYEEEHDIAPDAPDGLAERLNMVAGKVCTCQK</sequence>
<proteinExistence type="predicted"/>
<organism evidence="1 2">
    <name type="scientific">Thalassovita taeanensis</name>
    <dbReference type="NCBI Taxonomy" id="657014"/>
    <lineage>
        <taxon>Bacteria</taxon>
        <taxon>Pseudomonadati</taxon>
        <taxon>Pseudomonadota</taxon>
        <taxon>Alphaproteobacteria</taxon>
        <taxon>Rhodobacterales</taxon>
        <taxon>Roseobacteraceae</taxon>
        <taxon>Thalassovita</taxon>
    </lineage>
</organism>